<organism evidence="3 4">
    <name type="scientific">Ditylenchus destructor</name>
    <dbReference type="NCBI Taxonomy" id="166010"/>
    <lineage>
        <taxon>Eukaryota</taxon>
        <taxon>Metazoa</taxon>
        <taxon>Ecdysozoa</taxon>
        <taxon>Nematoda</taxon>
        <taxon>Chromadorea</taxon>
        <taxon>Rhabditida</taxon>
        <taxon>Tylenchina</taxon>
        <taxon>Tylenchomorpha</taxon>
        <taxon>Sphaerularioidea</taxon>
        <taxon>Anguinidae</taxon>
        <taxon>Anguininae</taxon>
        <taxon>Ditylenchus</taxon>
    </lineage>
</organism>
<feature type="compositionally biased region" description="Polar residues" evidence="1">
    <location>
        <begin position="136"/>
        <end position="150"/>
    </location>
</feature>
<feature type="compositionally biased region" description="Basic and acidic residues" evidence="1">
    <location>
        <begin position="188"/>
        <end position="220"/>
    </location>
</feature>
<keyword evidence="4" id="KW-1185">Reference proteome</keyword>
<feature type="transmembrane region" description="Helical" evidence="2">
    <location>
        <begin position="6"/>
        <end position="25"/>
    </location>
</feature>
<evidence type="ECO:0000256" key="1">
    <source>
        <dbReference type="SAM" id="MobiDB-lite"/>
    </source>
</evidence>
<gene>
    <name evidence="3" type="ORF">DdX_06719</name>
</gene>
<accession>A0AAD4N6E8</accession>
<keyword evidence="2" id="KW-0812">Transmembrane</keyword>
<keyword evidence="2" id="KW-1133">Transmembrane helix</keyword>
<proteinExistence type="predicted"/>
<keyword evidence="2" id="KW-0472">Membrane</keyword>
<feature type="region of interest" description="Disordered" evidence="1">
    <location>
        <begin position="48"/>
        <end position="244"/>
    </location>
</feature>
<protein>
    <submittedName>
        <fullName evidence="3">Uncharacterized protein</fullName>
    </submittedName>
</protein>
<evidence type="ECO:0000313" key="4">
    <source>
        <dbReference type="Proteomes" id="UP001201812"/>
    </source>
</evidence>
<dbReference type="AlphaFoldDB" id="A0AAD4N6E8"/>
<evidence type="ECO:0000256" key="2">
    <source>
        <dbReference type="SAM" id="Phobius"/>
    </source>
</evidence>
<name>A0AAD4N6E8_9BILA</name>
<feature type="compositionally biased region" description="Polar residues" evidence="1">
    <location>
        <begin position="65"/>
        <end position="77"/>
    </location>
</feature>
<feature type="compositionally biased region" description="Low complexity" evidence="1">
    <location>
        <begin position="99"/>
        <end position="118"/>
    </location>
</feature>
<comment type="caution">
    <text evidence="3">The sequence shown here is derived from an EMBL/GenBank/DDBJ whole genome shotgun (WGS) entry which is preliminary data.</text>
</comment>
<evidence type="ECO:0000313" key="3">
    <source>
        <dbReference type="EMBL" id="KAI1718298.1"/>
    </source>
</evidence>
<dbReference type="Proteomes" id="UP001201812">
    <property type="component" value="Unassembled WGS sequence"/>
</dbReference>
<dbReference type="EMBL" id="JAKKPZ010000008">
    <property type="protein sequence ID" value="KAI1718298.1"/>
    <property type="molecule type" value="Genomic_DNA"/>
</dbReference>
<sequence length="244" mass="27112">MLYSQFGSTWIMGLIGLTTIATLLAQCKTKRQKVPPLKDKNKLIRKALEEEENRQKQRNKGRVSHGSSATRTLLSTKDGSEKAKDLSDKTQHSRKKSFKNGSSGSKSTESGSRSWKSSVKGVDDIHSGGRRARIISPQSSVKSSAANDSTGGPLKKSSKMHSQKKTAVVSNKQKHEDLKRKRKSLRRRMGEGKSTKTDADPSKSPYGERGRKSRVEEAAKRNSKKHKKSDSKRRTNTSSTSREK</sequence>
<feature type="compositionally biased region" description="Basic and acidic residues" evidence="1">
    <location>
        <begin position="78"/>
        <end position="91"/>
    </location>
</feature>
<feature type="compositionally biased region" description="Basic residues" evidence="1">
    <location>
        <begin position="221"/>
        <end position="235"/>
    </location>
</feature>
<reference evidence="3" key="1">
    <citation type="submission" date="2022-01" db="EMBL/GenBank/DDBJ databases">
        <title>Genome Sequence Resource for Two Populations of Ditylenchus destructor, the Migratory Endoparasitic Phytonematode.</title>
        <authorList>
            <person name="Zhang H."/>
            <person name="Lin R."/>
            <person name="Xie B."/>
        </authorList>
    </citation>
    <scope>NUCLEOTIDE SEQUENCE</scope>
    <source>
        <strain evidence="3">BazhouSP</strain>
    </source>
</reference>